<feature type="compositionally biased region" description="Low complexity" evidence="1">
    <location>
        <begin position="286"/>
        <end position="342"/>
    </location>
</feature>
<dbReference type="Gene3D" id="2.70.70.10">
    <property type="entry name" value="Glucose Permease (Domain IIA)"/>
    <property type="match status" value="1"/>
</dbReference>
<keyword evidence="4" id="KW-1185">Reference proteome</keyword>
<evidence type="ECO:0000313" key="4">
    <source>
        <dbReference type="Proteomes" id="UP001500994"/>
    </source>
</evidence>
<evidence type="ECO:0000313" key="3">
    <source>
        <dbReference type="EMBL" id="GAA2684369.1"/>
    </source>
</evidence>
<feature type="region of interest" description="Disordered" evidence="1">
    <location>
        <begin position="1"/>
        <end position="50"/>
    </location>
</feature>
<dbReference type="InterPro" id="IPR011055">
    <property type="entry name" value="Dup_hybrid_motif"/>
</dbReference>
<evidence type="ECO:0000256" key="1">
    <source>
        <dbReference type="SAM" id="MobiDB-lite"/>
    </source>
</evidence>
<dbReference type="PANTHER" id="PTHR21666:SF270">
    <property type="entry name" value="MUREIN HYDROLASE ACTIVATOR ENVC"/>
    <property type="match status" value="1"/>
</dbReference>
<feature type="domain" description="M23ase beta-sheet core" evidence="2">
    <location>
        <begin position="378"/>
        <end position="472"/>
    </location>
</feature>
<evidence type="ECO:0000259" key="2">
    <source>
        <dbReference type="Pfam" id="PF01551"/>
    </source>
</evidence>
<dbReference type="PANTHER" id="PTHR21666">
    <property type="entry name" value="PEPTIDASE-RELATED"/>
    <property type="match status" value="1"/>
</dbReference>
<reference evidence="3 4" key="1">
    <citation type="journal article" date="2019" name="Int. J. Syst. Evol. Microbiol.">
        <title>The Global Catalogue of Microorganisms (GCM) 10K type strain sequencing project: providing services to taxonomists for standard genome sequencing and annotation.</title>
        <authorList>
            <consortium name="The Broad Institute Genomics Platform"/>
            <consortium name="The Broad Institute Genome Sequencing Center for Infectious Disease"/>
            <person name="Wu L."/>
            <person name="Ma J."/>
        </authorList>
    </citation>
    <scope>NUCLEOTIDE SEQUENCE [LARGE SCALE GENOMIC DNA]</scope>
    <source>
        <strain evidence="3 4">JCM 16374</strain>
    </source>
</reference>
<dbReference type="Proteomes" id="UP001500994">
    <property type="component" value="Unassembled WGS sequence"/>
</dbReference>
<sequence>MASNRPAPHAPSAYGLRGPTDFGGPAAFTVPTTAGDPAGAGVPSGAAVPAAVSGSDGGGAFAGAGGSVDGAASGEAPQVLASYGQLPGRRSLGEAFSHDLLAPYPSPEGAPADAPGGTEPSAGPAGEDVGDAGLPADESAAGDASARPVRGKHRVAKQRSGGLARGGTVLGVGVIAAVGASGVAAAEDRPPVPISVPDPAGALDDAPGALQDAGPRAADAGAAPVATPAGADAAASAPAGPSAPVSPAASHPQGDAATAGGAPGAGPAEALRHRILQQADGRAEAAEPAAEAGSGAEAGPGSASDAGPASGPAPATAPATASGSAPATASAPAAPASQARPAASEDRPADGARTSVAPVSSYTLATGFGQAGDRWAADHTGQDFTAPTGTLVRAVHDGTLTQAGWAGGYGYRIVLTLDDGTQLWFCHLSSMVKTTGRVHAGDVIGRVGATGNATTPHLHLEVRPGAGAPTDPLPWLHDRGVTV</sequence>
<organism evidence="3 4">
    <name type="scientific">Streptomyces lunalinharesii</name>
    <dbReference type="NCBI Taxonomy" id="333384"/>
    <lineage>
        <taxon>Bacteria</taxon>
        <taxon>Bacillati</taxon>
        <taxon>Actinomycetota</taxon>
        <taxon>Actinomycetes</taxon>
        <taxon>Kitasatosporales</taxon>
        <taxon>Streptomycetaceae</taxon>
        <taxon>Streptomyces</taxon>
    </lineage>
</organism>
<feature type="compositionally biased region" description="Low complexity" evidence="1">
    <location>
        <begin position="34"/>
        <end position="50"/>
    </location>
</feature>
<gene>
    <name evidence="3" type="ORF">GCM10009864_66880</name>
</gene>
<feature type="region of interest" description="Disordered" evidence="1">
    <location>
        <begin position="99"/>
        <end position="163"/>
    </location>
</feature>
<comment type="caution">
    <text evidence="3">The sequence shown here is derived from an EMBL/GenBank/DDBJ whole genome shotgun (WGS) entry which is preliminary data.</text>
</comment>
<feature type="compositionally biased region" description="Low complexity" evidence="1">
    <location>
        <begin position="197"/>
        <end position="267"/>
    </location>
</feature>
<name>A0ABN3STB5_9ACTN</name>
<feature type="region of interest" description="Disordered" evidence="1">
    <location>
        <begin position="183"/>
        <end position="267"/>
    </location>
</feature>
<dbReference type="SUPFAM" id="SSF51261">
    <property type="entry name" value="Duplicated hybrid motif"/>
    <property type="match status" value="1"/>
</dbReference>
<dbReference type="EMBL" id="BAAARK010000033">
    <property type="protein sequence ID" value="GAA2684369.1"/>
    <property type="molecule type" value="Genomic_DNA"/>
</dbReference>
<feature type="region of interest" description="Disordered" evidence="1">
    <location>
        <begin position="279"/>
        <end position="357"/>
    </location>
</feature>
<dbReference type="InterPro" id="IPR016047">
    <property type="entry name" value="M23ase_b-sheet_dom"/>
</dbReference>
<proteinExistence type="predicted"/>
<dbReference type="CDD" id="cd12797">
    <property type="entry name" value="M23_peptidase"/>
    <property type="match status" value="1"/>
</dbReference>
<accession>A0ABN3STB5</accession>
<protein>
    <submittedName>
        <fullName evidence="3">M23 family metallopeptidase</fullName>
    </submittedName>
</protein>
<dbReference type="Pfam" id="PF01551">
    <property type="entry name" value="Peptidase_M23"/>
    <property type="match status" value="1"/>
</dbReference>
<dbReference type="InterPro" id="IPR050570">
    <property type="entry name" value="Cell_wall_metabolism_enzyme"/>
</dbReference>